<dbReference type="AlphaFoldDB" id="E7RS78"/>
<protein>
    <submittedName>
        <fullName evidence="1">Uncharacterized protein</fullName>
    </submittedName>
</protein>
<dbReference type="EMBL" id="AEPE02000006">
    <property type="protein sequence ID" value="EFZ36079.1"/>
    <property type="molecule type" value="Genomic_DNA"/>
</dbReference>
<evidence type="ECO:0000313" key="2">
    <source>
        <dbReference type="Proteomes" id="UP000005580"/>
    </source>
</evidence>
<comment type="caution">
    <text evidence="1">The sequence shown here is derived from an EMBL/GenBank/DDBJ whole genome shotgun (WGS) entry which is preliminary data.</text>
</comment>
<name>E7RS78_9BACT</name>
<dbReference type="Proteomes" id="UP000005580">
    <property type="component" value="Unassembled WGS sequence"/>
</dbReference>
<organism evidence="1 2">
    <name type="scientific">Hoylesella oralis ATCC 33269</name>
    <dbReference type="NCBI Taxonomy" id="873533"/>
    <lineage>
        <taxon>Bacteria</taxon>
        <taxon>Pseudomonadati</taxon>
        <taxon>Bacteroidota</taxon>
        <taxon>Bacteroidia</taxon>
        <taxon>Bacteroidales</taxon>
        <taxon>Prevotellaceae</taxon>
        <taxon>Hoylesella</taxon>
    </lineage>
</organism>
<sequence>MLSMPDKSTIYRLHFAPLLFLYLVYETFCRLKYIRYLCMH</sequence>
<evidence type="ECO:0000313" key="1">
    <source>
        <dbReference type="EMBL" id="EFZ36079.1"/>
    </source>
</evidence>
<proteinExistence type="predicted"/>
<dbReference type="HOGENOM" id="CLU_3294434_0_0_10"/>
<accession>E7RS78</accession>
<reference evidence="1" key="1">
    <citation type="submission" date="2011-01" db="EMBL/GenBank/DDBJ databases">
        <authorList>
            <person name="Muzny D."/>
            <person name="Qin X."/>
            <person name="Buhay C."/>
            <person name="Dugan-Rocha S."/>
            <person name="Ding Y."/>
            <person name="Chen G."/>
            <person name="Hawes A."/>
            <person name="Holder M."/>
            <person name="Jhangiani S."/>
            <person name="Johnson A."/>
            <person name="Khan Z."/>
            <person name="Li Z."/>
            <person name="Liu W."/>
            <person name="Liu X."/>
            <person name="Perez L."/>
            <person name="Shen H."/>
            <person name="Wang Q."/>
            <person name="Watt J."/>
            <person name="Xi L."/>
            <person name="Xin Y."/>
            <person name="Zhou J."/>
            <person name="Deng J."/>
            <person name="Jiang H."/>
            <person name="Liu Y."/>
            <person name="Qu J."/>
            <person name="Song X.-Z."/>
            <person name="Zhang L."/>
            <person name="Villasana D."/>
            <person name="Johnson A."/>
            <person name="Liu J."/>
            <person name="Liyanage D."/>
            <person name="Lorensuhewa L."/>
            <person name="Robinson T."/>
            <person name="Song A."/>
            <person name="Song B.-B."/>
            <person name="Dinh H."/>
            <person name="Thornton R."/>
            <person name="Coyle M."/>
            <person name="Francisco L."/>
            <person name="Jackson L."/>
            <person name="Javaid M."/>
            <person name="Korchina V."/>
            <person name="Kovar C."/>
            <person name="Mata R."/>
            <person name="Mathew T."/>
            <person name="Ngo R."/>
            <person name="Nguyen L."/>
            <person name="Nguyen N."/>
            <person name="Okwuonu G."/>
            <person name="Ongeri F."/>
            <person name="Pham C."/>
            <person name="Simmons D."/>
            <person name="Wilczek-Boney K."/>
            <person name="Hale W."/>
            <person name="Jakkamsetti A."/>
            <person name="Pham P."/>
            <person name="Ruth R."/>
            <person name="San Lucas F."/>
            <person name="Warren J."/>
            <person name="Zhang J."/>
            <person name="Zhao Z."/>
            <person name="Zhou C."/>
            <person name="Zhu D."/>
            <person name="Lee S."/>
            <person name="Bess C."/>
            <person name="Blankenburg K."/>
            <person name="Forbes L."/>
            <person name="Fu Q."/>
            <person name="Gubbala S."/>
            <person name="Hirani K."/>
            <person name="Jayaseelan J.C."/>
            <person name="Lara F."/>
            <person name="Munidasa M."/>
            <person name="Palculict T."/>
            <person name="Patil S."/>
            <person name="Pu L.-L."/>
            <person name="Saada N."/>
            <person name="Tang L."/>
            <person name="Weissenberger G."/>
            <person name="Zhu Y."/>
            <person name="Hemphill L."/>
            <person name="Shang Y."/>
            <person name="Youmans B."/>
            <person name="Ayvaz T."/>
            <person name="Ross M."/>
            <person name="Santibanez J."/>
            <person name="Aqrawi P."/>
            <person name="Gross S."/>
            <person name="Joshi V."/>
            <person name="Fowler G."/>
            <person name="Nazareth L."/>
            <person name="Reid J."/>
            <person name="Worley K."/>
            <person name="Petrosino J."/>
            <person name="Highlander S."/>
            <person name="Gibbs R."/>
        </authorList>
    </citation>
    <scope>NUCLEOTIDE SEQUENCE [LARGE SCALE GENOMIC DNA]</scope>
    <source>
        <strain evidence="1">ATCC 33269</strain>
    </source>
</reference>
<keyword evidence="2" id="KW-1185">Reference proteome</keyword>
<gene>
    <name evidence="1" type="ORF">HMPREF0663_12146</name>
</gene>